<sequence>MLLWITDTPELFTETENLVIRSPDQLSATSPQGPTFVVIDIRLPQQALINWAVQRKQTTLWWLPAVDIPDPHCGVMAADCSAAEFIPLLSHIYHREGVITLAPGELESALCNNRYARVFLAPTESGDLIDSQEWSLGYAIHRGLDGSLDDFQLVTDLVRSRFKINTLYCLCEPGNGVNLVLTFSN</sequence>
<organism evidence="1 2">
    <name type="scientific">Photobacterium lipolyticum</name>
    <dbReference type="NCBI Taxonomy" id="266810"/>
    <lineage>
        <taxon>Bacteria</taxon>
        <taxon>Pseudomonadati</taxon>
        <taxon>Pseudomonadota</taxon>
        <taxon>Gammaproteobacteria</taxon>
        <taxon>Vibrionales</taxon>
        <taxon>Vibrionaceae</taxon>
        <taxon>Photobacterium</taxon>
    </lineage>
</organism>
<protein>
    <submittedName>
        <fullName evidence="1">Uncharacterized protein</fullName>
    </submittedName>
</protein>
<proteinExistence type="predicted"/>
<gene>
    <name evidence="1" type="ORF">C9I89_13790</name>
</gene>
<accession>A0A2T3MWW9</accession>
<dbReference type="AlphaFoldDB" id="A0A2T3MWW9"/>
<evidence type="ECO:0000313" key="2">
    <source>
        <dbReference type="Proteomes" id="UP000240904"/>
    </source>
</evidence>
<comment type="caution">
    <text evidence="1">The sequence shown here is derived from an EMBL/GenBank/DDBJ whole genome shotgun (WGS) entry which is preliminary data.</text>
</comment>
<dbReference type="EMBL" id="PYMC01000009">
    <property type="protein sequence ID" value="PSW04391.1"/>
    <property type="molecule type" value="Genomic_DNA"/>
</dbReference>
<dbReference type="Proteomes" id="UP000240904">
    <property type="component" value="Unassembled WGS sequence"/>
</dbReference>
<dbReference type="OrthoDB" id="7060475at2"/>
<reference evidence="1 2" key="1">
    <citation type="submission" date="2018-03" db="EMBL/GenBank/DDBJ databases">
        <title>Whole genome sequencing of Histamine producing bacteria.</title>
        <authorList>
            <person name="Butler K."/>
        </authorList>
    </citation>
    <scope>NUCLEOTIDE SEQUENCE [LARGE SCALE GENOMIC DNA]</scope>
    <source>
        <strain evidence="1 2">DSM 16190</strain>
    </source>
</reference>
<keyword evidence="2" id="KW-1185">Reference proteome</keyword>
<name>A0A2T3MWW9_9GAMM</name>
<dbReference type="RefSeq" id="WP_107283920.1">
    <property type="nucleotide sequence ID" value="NZ_PYMC01000009.1"/>
</dbReference>
<evidence type="ECO:0000313" key="1">
    <source>
        <dbReference type="EMBL" id="PSW04391.1"/>
    </source>
</evidence>